<accession>A0AAW1L2H9</accession>
<proteinExistence type="inferred from homology"/>
<reference evidence="3" key="1">
    <citation type="submission" date="2024-03" db="EMBL/GenBank/DDBJ databases">
        <title>WGS assembly of Saponaria officinalis var. Norfolk2.</title>
        <authorList>
            <person name="Jenkins J."/>
            <person name="Shu S."/>
            <person name="Grimwood J."/>
            <person name="Barry K."/>
            <person name="Goodstein D."/>
            <person name="Schmutz J."/>
            <person name="Leebens-Mack J."/>
            <person name="Osbourn A."/>
        </authorList>
    </citation>
    <scope>NUCLEOTIDE SEQUENCE [LARGE SCALE GENOMIC DNA]</scope>
    <source>
        <strain evidence="3">JIC</strain>
    </source>
</reference>
<comment type="caution">
    <text evidence="3">The sequence shown here is derived from an EMBL/GenBank/DDBJ whole genome shotgun (WGS) entry which is preliminary data.</text>
</comment>
<dbReference type="InterPro" id="IPR021410">
    <property type="entry name" value="FAF"/>
</dbReference>
<evidence type="ECO:0000313" key="4">
    <source>
        <dbReference type="Proteomes" id="UP001443914"/>
    </source>
</evidence>
<organism evidence="3 4">
    <name type="scientific">Saponaria officinalis</name>
    <name type="common">Common soapwort</name>
    <name type="synonym">Lychnis saponaria</name>
    <dbReference type="NCBI Taxonomy" id="3572"/>
    <lineage>
        <taxon>Eukaryota</taxon>
        <taxon>Viridiplantae</taxon>
        <taxon>Streptophyta</taxon>
        <taxon>Embryophyta</taxon>
        <taxon>Tracheophyta</taxon>
        <taxon>Spermatophyta</taxon>
        <taxon>Magnoliopsida</taxon>
        <taxon>eudicotyledons</taxon>
        <taxon>Gunneridae</taxon>
        <taxon>Pentapetalae</taxon>
        <taxon>Caryophyllales</taxon>
        <taxon>Caryophyllaceae</taxon>
        <taxon>Caryophylleae</taxon>
        <taxon>Saponaria</taxon>
    </lineage>
</organism>
<feature type="domain" description="FAF" evidence="2">
    <location>
        <begin position="205"/>
        <end position="259"/>
    </location>
</feature>
<dbReference type="InterPro" id="IPR046431">
    <property type="entry name" value="FAF_dom"/>
</dbReference>
<dbReference type="EMBL" id="JBDFQZ010000005">
    <property type="protein sequence ID" value="KAK9727065.1"/>
    <property type="molecule type" value="Genomic_DNA"/>
</dbReference>
<gene>
    <name evidence="3" type="ORF">RND81_05G255800</name>
</gene>
<evidence type="ECO:0000313" key="3">
    <source>
        <dbReference type="EMBL" id="KAK9727065.1"/>
    </source>
</evidence>
<sequence length="508" mass="56260">MTGCINLSPYKLSLNNNIFNAQDININNINNNSIRRTLSSADMSSPKWCQNNGFSLKRIHSFDMLQNLDDHDHDHHVNEEMINKKEGSGGAAFEDIWSSILTQKKPGSADPVPAPYVHPVVKRASSLSEKSLEICTESLGSETGSDGFSYPVSDHGDEQEVDEVNVVEEEVKSDYVVEVVKANYPIINKNKKISNFNNNSGVVRSFPPPLPSLANRDDGSNLQIRTRREEGKVVVEAVSVPSRNCFRACRQDGRLLLTLTNDIEIDEHEFSDDDVVDGDGGDDRVVENEINIVRENVESKLALVVEDNNSYLPTTRVINVRTAFPTMIMTKLMELTSNRNMSAWPRGFNRTVTISLEEGDDEDMLGKQAEVGKIAARQKAVQSLPPRPRRVSTTTSAVDVLNAYEYYWRRSDSPTAAAVAVLKPLAGKQNNTSVAGTGVGLVSPQVVKESNRIDKILFGHNIKGAPQEEVVLVKAAAVGEEYLVPILRGCKEPRRSLFFWEPFCIATS</sequence>
<dbReference type="PANTHER" id="PTHR33155">
    <property type="entry name" value="FANTASTIC FOUR-LIKE PROTEIN (DUF3049)"/>
    <property type="match status" value="1"/>
</dbReference>
<dbReference type="Proteomes" id="UP001443914">
    <property type="component" value="Unassembled WGS sequence"/>
</dbReference>
<comment type="similarity">
    <text evidence="1">Belongs to the fantastic four family.</text>
</comment>
<evidence type="ECO:0000256" key="1">
    <source>
        <dbReference type="ARBA" id="ARBA00008690"/>
    </source>
</evidence>
<evidence type="ECO:0000259" key="2">
    <source>
        <dbReference type="Pfam" id="PF11250"/>
    </source>
</evidence>
<dbReference type="AlphaFoldDB" id="A0AAW1L2H9"/>
<keyword evidence="4" id="KW-1185">Reference proteome</keyword>
<protein>
    <recommendedName>
        <fullName evidence="2">FAF domain-containing protein</fullName>
    </recommendedName>
</protein>
<name>A0AAW1L2H9_SAPOF</name>
<dbReference type="Pfam" id="PF11250">
    <property type="entry name" value="FAF"/>
    <property type="match status" value="1"/>
</dbReference>
<dbReference type="PANTHER" id="PTHR33155:SF3">
    <property type="entry name" value="PROTEIN FAF-LIKE, CHLOROPLASTIC"/>
    <property type="match status" value="1"/>
</dbReference>